<keyword evidence="7" id="KW-1185">Reference proteome</keyword>
<dbReference type="InterPro" id="IPR030678">
    <property type="entry name" value="Peptide/Ni-bd"/>
</dbReference>
<feature type="domain" description="Solute-binding protein family 5" evidence="5">
    <location>
        <begin position="90"/>
        <end position="418"/>
    </location>
</feature>
<evidence type="ECO:0000256" key="1">
    <source>
        <dbReference type="ARBA" id="ARBA00005695"/>
    </source>
</evidence>
<dbReference type="CDD" id="cd08518">
    <property type="entry name" value="PBP2_NikA_DppA_OppA_like_19"/>
    <property type="match status" value="1"/>
</dbReference>
<dbReference type="GO" id="GO:0043190">
    <property type="term" value="C:ATP-binding cassette (ABC) transporter complex"/>
    <property type="evidence" value="ECO:0007669"/>
    <property type="project" value="InterPro"/>
</dbReference>
<dbReference type="InterPro" id="IPR000914">
    <property type="entry name" value="SBP_5_dom"/>
</dbReference>
<dbReference type="Pfam" id="PF00496">
    <property type="entry name" value="SBP_bac_5"/>
    <property type="match status" value="1"/>
</dbReference>
<keyword evidence="3 4" id="KW-0732">Signal</keyword>
<dbReference type="PIRSF" id="PIRSF002741">
    <property type="entry name" value="MppA"/>
    <property type="match status" value="1"/>
</dbReference>
<dbReference type="AlphaFoldDB" id="A0A917HF98"/>
<comment type="similarity">
    <text evidence="1">Belongs to the bacterial solute-binding protein 5 family.</text>
</comment>
<dbReference type="GO" id="GO:1904680">
    <property type="term" value="F:peptide transmembrane transporter activity"/>
    <property type="evidence" value="ECO:0007669"/>
    <property type="project" value="TreeGrafter"/>
</dbReference>
<evidence type="ECO:0000313" key="6">
    <source>
        <dbReference type="EMBL" id="GGG77424.1"/>
    </source>
</evidence>
<reference evidence="6 7" key="1">
    <citation type="journal article" date="2014" name="Int. J. Syst. Evol. Microbiol.">
        <title>Complete genome sequence of Corynebacterium casei LMG S-19264T (=DSM 44701T), isolated from a smear-ripened cheese.</title>
        <authorList>
            <consortium name="US DOE Joint Genome Institute (JGI-PGF)"/>
            <person name="Walter F."/>
            <person name="Albersmeier A."/>
            <person name="Kalinowski J."/>
            <person name="Ruckert C."/>
        </authorList>
    </citation>
    <scope>NUCLEOTIDE SEQUENCE [LARGE SCALE GENOMIC DNA]</scope>
    <source>
        <strain evidence="6 7">CGMCC 1.15286</strain>
    </source>
</reference>
<evidence type="ECO:0000256" key="2">
    <source>
        <dbReference type="ARBA" id="ARBA00022448"/>
    </source>
</evidence>
<dbReference type="PROSITE" id="PS51257">
    <property type="entry name" value="PROKAR_LIPOPROTEIN"/>
    <property type="match status" value="1"/>
</dbReference>
<dbReference type="Gene3D" id="3.10.105.10">
    <property type="entry name" value="Dipeptide-binding Protein, Domain 3"/>
    <property type="match status" value="1"/>
</dbReference>
<dbReference type="EMBL" id="BMHY01000007">
    <property type="protein sequence ID" value="GGG77424.1"/>
    <property type="molecule type" value="Genomic_DNA"/>
</dbReference>
<dbReference type="SUPFAM" id="SSF53850">
    <property type="entry name" value="Periplasmic binding protein-like II"/>
    <property type="match status" value="1"/>
</dbReference>
<feature type="chain" id="PRO_5038953494" evidence="4">
    <location>
        <begin position="33"/>
        <end position="544"/>
    </location>
</feature>
<comment type="caution">
    <text evidence="6">The sequence shown here is derived from an EMBL/GenBank/DDBJ whole genome shotgun (WGS) entry which is preliminary data.</text>
</comment>
<dbReference type="GO" id="GO:0015833">
    <property type="term" value="P:peptide transport"/>
    <property type="evidence" value="ECO:0007669"/>
    <property type="project" value="TreeGrafter"/>
</dbReference>
<keyword evidence="2" id="KW-0813">Transport</keyword>
<evidence type="ECO:0000313" key="7">
    <source>
        <dbReference type="Proteomes" id="UP000600247"/>
    </source>
</evidence>
<dbReference type="PANTHER" id="PTHR30290:SF9">
    <property type="entry name" value="OLIGOPEPTIDE-BINDING PROTEIN APPA"/>
    <property type="match status" value="1"/>
</dbReference>
<evidence type="ECO:0000259" key="5">
    <source>
        <dbReference type="Pfam" id="PF00496"/>
    </source>
</evidence>
<protein>
    <submittedName>
        <fullName evidence="6">ABC transporter substrate-binding protein</fullName>
    </submittedName>
</protein>
<sequence>MNKMSKKQNWQRTTVIFALCTLLFFLSGCSGAAKPERQPAKAAETKDELLLAVGSEPEGGFDPTAGWGRYGSPMFQSTLLKRNSDMSIGTDLAKQYKLSEDGKQWTVELRDDVKFSDGEPLTASDVKFTFETAGSKGSTIDVTNVEAVTVNGDHEVVFSLKEPQSTFITLLTSLGIVPEHAYGDDYASHPVGSGPYKLVQWDRGQQVIVAYNDLYYGDKPFFKKMTFMFLSEDAAFAAAKSGQLDVAYIPSAFSKQEVNGMHVETAKSVDNRGIMLPYVMPGEKTDQGYPIGNAVTADLSIRQALNYAIDRKALVDGILEGHGTPAFTVNDGLPWWNPDTVFQDGDLAKAAKLLADGGWKDTDGDGIVEKNGVKAQFSLLYPAGDMTRQSLALAAADMAKAAGIQIDAAGKSWDDIGKLMYSNAVMYGFGSQDPIEMYNLYSSKFRGVDYNNSGYYSNAAVDEWMDKALRATKEKDAMDYWKKSQWDGKTGTSVQGDAPWAWLVNIDHLYLVKDGLDIGTQKIHPHGHGWPVTDNIEQWRWVTE</sequence>
<dbReference type="GO" id="GO:0042597">
    <property type="term" value="C:periplasmic space"/>
    <property type="evidence" value="ECO:0007669"/>
    <property type="project" value="UniProtKB-ARBA"/>
</dbReference>
<organism evidence="6 7">
    <name type="scientific">Paenibacillus radicis</name>
    <name type="common">ex Gao et al. 2016</name>
    <dbReference type="NCBI Taxonomy" id="1737354"/>
    <lineage>
        <taxon>Bacteria</taxon>
        <taxon>Bacillati</taxon>
        <taxon>Bacillota</taxon>
        <taxon>Bacilli</taxon>
        <taxon>Bacillales</taxon>
        <taxon>Paenibacillaceae</taxon>
        <taxon>Paenibacillus</taxon>
    </lineage>
</organism>
<feature type="signal peptide" evidence="4">
    <location>
        <begin position="1"/>
        <end position="32"/>
    </location>
</feature>
<dbReference type="Proteomes" id="UP000600247">
    <property type="component" value="Unassembled WGS sequence"/>
</dbReference>
<proteinExistence type="inferred from homology"/>
<dbReference type="RefSeq" id="WP_229692252.1">
    <property type="nucleotide sequence ID" value="NZ_BMHY01000007.1"/>
</dbReference>
<evidence type="ECO:0000256" key="4">
    <source>
        <dbReference type="SAM" id="SignalP"/>
    </source>
</evidence>
<accession>A0A917HF98</accession>
<dbReference type="PANTHER" id="PTHR30290">
    <property type="entry name" value="PERIPLASMIC BINDING COMPONENT OF ABC TRANSPORTER"/>
    <property type="match status" value="1"/>
</dbReference>
<evidence type="ECO:0000256" key="3">
    <source>
        <dbReference type="ARBA" id="ARBA00022729"/>
    </source>
</evidence>
<dbReference type="InterPro" id="IPR039424">
    <property type="entry name" value="SBP_5"/>
</dbReference>
<gene>
    <name evidence="6" type="ORF">GCM10010918_37630</name>
</gene>
<dbReference type="Gene3D" id="3.40.190.10">
    <property type="entry name" value="Periplasmic binding protein-like II"/>
    <property type="match status" value="1"/>
</dbReference>
<name>A0A917HF98_9BACL</name>